<feature type="signal peptide" evidence="1">
    <location>
        <begin position="1"/>
        <end position="21"/>
    </location>
</feature>
<accession>A0A3R7PJA8</accession>
<keyword evidence="3" id="KW-1185">Reference proteome</keyword>
<keyword evidence="1" id="KW-0732">Signal</keyword>
<evidence type="ECO:0000256" key="1">
    <source>
        <dbReference type="SAM" id="SignalP"/>
    </source>
</evidence>
<dbReference type="PROSITE" id="PS51257">
    <property type="entry name" value="PROKAR_LIPOPROTEIN"/>
    <property type="match status" value="1"/>
</dbReference>
<proteinExistence type="predicted"/>
<sequence length="300" mass="32901">MRYTFFLGLFLFFGCITHIECTPKAACNQTVACQPVTEECVHGVCECQKNHYISFTTNLEILCTPAPACSPDCEENQACIDGHCYCERGRVYVNDRCRLMAGFRKHCSTYAVLCDISANLSCAKSTCMCLETHWFDPETNSCQHKQQYLDANNVTEYKVRPEEYCRTPSDCITGLNCTDFLCKCPESCEFKQDKEVCDCGDAETTTMLLLLLLLTSAAALVESGSVTSEGTMWLTANVPAAVAPAETLDAPTELSCASYASQKPGCSVYCFADGLCSLYDVPVPAAVTTSSCKTTTSEWD</sequence>
<organism evidence="2 3">
    <name type="scientific">Penaeus vannamei</name>
    <name type="common">Whiteleg shrimp</name>
    <name type="synonym">Litopenaeus vannamei</name>
    <dbReference type="NCBI Taxonomy" id="6689"/>
    <lineage>
        <taxon>Eukaryota</taxon>
        <taxon>Metazoa</taxon>
        <taxon>Ecdysozoa</taxon>
        <taxon>Arthropoda</taxon>
        <taxon>Crustacea</taxon>
        <taxon>Multicrustacea</taxon>
        <taxon>Malacostraca</taxon>
        <taxon>Eumalacostraca</taxon>
        <taxon>Eucarida</taxon>
        <taxon>Decapoda</taxon>
        <taxon>Dendrobranchiata</taxon>
        <taxon>Penaeoidea</taxon>
        <taxon>Penaeidae</taxon>
        <taxon>Penaeus</taxon>
    </lineage>
</organism>
<protein>
    <recommendedName>
        <fullName evidence="4">EB domain-containing protein</fullName>
    </recommendedName>
</protein>
<dbReference type="Proteomes" id="UP000283509">
    <property type="component" value="Unassembled WGS sequence"/>
</dbReference>
<comment type="caution">
    <text evidence="2">The sequence shown here is derived from an EMBL/GenBank/DDBJ whole genome shotgun (WGS) entry which is preliminary data.</text>
</comment>
<feature type="chain" id="PRO_5018617859" description="EB domain-containing protein" evidence="1">
    <location>
        <begin position="22"/>
        <end position="300"/>
    </location>
</feature>
<dbReference type="EMBL" id="QCYY01002011">
    <property type="protein sequence ID" value="ROT73652.1"/>
    <property type="molecule type" value="Genomic_DNA"/>
</dbReference>
<evidence type="ECO:0008006" key="4">
    <source>
        <dbReference type="Google" id="ProtNLM"/>
    </source>
</evidence>
<reference evidence="2 3" key="2">
    <citation type="submission" date="2019-01" db="EMBL/GenBank/DDBJ databases">
        <title>The decoding of complex shrimp genome reveals the adaptation for benthos swimmer, frequently molting mechanism and breeding impact on genome.</title>
        <authorList>
            <person name="Sun Y."/>
            <person name="Gao Y."/>
            <person name="Yu Y."/>
        </authorList>
    </citation>
    <scope>NUCLEOTIDE SEQUENCE [LARGE SCALE GENOMIC DNA]</scope>
    <source>
        <tissue evidence="2">Muscle</tissue>
    </source>
</reference>
<reference evidence="2 3" key="1">
    <citation type="submission" date="2018-04" db="EMBL/GenBank/DDBJ databases">
        <authorList>
            <person name="Zhang X."/>
            <person name="Yuan J."/>
            <person name="Li F."/>
            <person name="Xiang J."/>
        </authorList>
    </citation>
    <scope>NUCLEOTIDE SEQUENCE [LARGE SCALE GENOMIC DNA]</scope>
    <source>
        <tissue evidence="2">Muscle</tissue>
    </source>
</reference>
<dbReference type="AlphaFoldDB" id="A0A3R7PJA8"/>
<evidence type="ECO:0000313" key="3">
    <source>
        <dbReference type="Proteomes" id="UP000283509"/>
    </source>
</evidence>
<name>A0A3R7PJA8_PENVA</name>
<evidence type="ECO:0000313" key="2">
    <source>
        <dbReference type="EMBL" id="ROT73652.1"/>
    </source>
</evidence>
<dbReference type="OrthoDB" id="6345294at2759"/>
<gene>
    <name evidence="2" type="ORF">C7M84_007915</name>
</gene>